<name>A0A926HKV8_9FIRM</name>
<dbReference type="Gene3D" id="3.30.360.10">
    <property type="entry name" value="Dihydrodipicolinate Reductase, domain 2"/>
    <property type="match status" value="1"/>
</dbReference>
<evidence type="ECO:0000259" key="2">
    <source>
        <dbReference type="Pfam" id="PF22725"/>
    </source>
</evidence>
<dbReference type="InterPro" id="IPR055170">
    <property type="entry name" value="GFO_IDH_MocA-like_dom"/>
</dbReference>
<dbReference type="Proteomes" id="UP000623172">
    <property type="component" value="Unassembled WGS sequence"/>
</dbReference>
<sequence>MIHVGILGCGAIAQRRHAPEYKANPNVEILGYFDPVEERCQYMVDTFGGKAYASYQQMLEDPKIDAVSICGANKIHASATIQALWAGKHVLCEKPMANNLQECQEMINVARQTGKTLMIGHNQRFFPAHLKAKEILASGELGEVISFHSTFSHGGPEFWSIDKSGSPWFFKKDGKALGGVLADLGVHKIDIIRWLVGSEVEYVQAFAGALNKCNSDGSRIEVDDNAMCILNFENGAAGTVTASWTNYGDEEKDSVVYCTKGKLIIDGKGCDRLTLQYREGGTDVMTFEEGSSNDHQVSSGVIDEFVESIMQGRKPLVSGEDGLMAIHVVTACLESARTGQRVHLQKDALTAAYAYV</sequence>
<dbReference type="InterPro" id="IPR036291">
    <property type="entry name" value="NAD(P)-bd_dom_sf"/>
</dbReference>
<dbReference type="Pfam" id="PF01408">
    <property type="entry name" value="GFO_IDH_MocA"/>
    <property type="match status" value="1"/>
</dbReference>
<keyword evidence="4" id="KW-1185">Reference proteome</keyword>
<gene>
    <name evidence="3" type="ORF">H8696_06045</name>
</gene>
<dbReference type="GO" id="GO:0000166">
    <property type="term" value="F:nucleotide binding"/>
    <property type="evidence" value="ECO:0007669"/>
    <property type="project" value="InterPro"/>
</dbReference>
<dbReference type="PANTHER" id="PTHR43377:SF1">
    <property type="entry name" value="BILIVERDIN REDUCTASE A"/>
    <property type="match status" value="1"/>
</dbReference>
<dbReference type="InterPro" id="IPR000683">
    <property type="entry name" value="Gfo/Idh/MocA-like_OxRdtase_N"/>
</dbReference>
<reference evidence="3" key="1">
    <citation type="submission" date="2020-08" db="EMBL/GenBank/DDBJ databases">
        <title>Genome public.</title>
        <authorList>
            <person name="Liu C."/>
            <person name="Sun Q."/>
        </authorList>
    </citation>
    <scope>NUCLEOTIDE SEQUENCE</scope>
    <source>
        <strain evidence="3">NSJ-53</strain>
    </source>
</reference>
<organism evidence="3 4">
    <name type="scientific">Gehongia tenuis</name>
    <dbReference type="NCBI Taxonomy" id="2763655"/>
    <lineage>
        <taxon>Bacteria</taxon>
        <taxon>Bacillati</taxon>
        <taxon>Bacillota</taxon>
        <taxon>Clostridia</taxon>
        <taxon>Christensenellales</taxon>
        <taxon>Christensenellaceae</taxon>
        <taxon>Gehongia</taxon>
    </lineage>
</organism>
<dbReference type="SUPFAM" id="SSF55347">
    <property type="entry name" value="Glyceraldehyde-3-phosphate dehydrogenase-like, C-terminal domain"/>
    <property type="match status" value="1"/>
</dbReference>
<dbReference type="InterPro" id="IPR051450">
    <property type="entry name" value="Gfo/Idh/MocA_Oxidoreductases"/>
</dbReference>
<proteinExistence type="predicted"/>
<evidence type="ECO:0000313" key="3">
    <source>
        <dbReference type="EMBL" id="MBC8531407.1"/>
    </source>
</evidence>
<dbReference type="PANTHER" id="PTHR43377">
    <property type="entry name" value="BILIVERDIN REDUCTASE A"/>
    <property type="match status" value="1"/>
</dbReference>
<feature type="domain" description="Gfo/Idh/MocA-like oxidoreductase N-terminal" evidence="1">
    <location>
        <begin position="2"/>
        <end position="121"/>
    </location>
</feature>
<dbReference type="AlphaFoldDB" id="A0A926HKV8"/>
<dbReference type="SUPFAM" id="SSF51735">
    <property type="entry name" value="NAD(P)-binding Rossmann-fold domains"/>
    <property type="match status" value="1"/>
</dbReference>
<evidence type="ECO:0000259" key="1">
    <source>
        <dbReference type="Pfam" id="PF01408"/>
    </source>
</evidence>
<dbReference type="RefSeq" id="WP_249315999.1">
    <property type="nucleotide sequence ID" value="NZ_JACRSR010000002.1"/>
</dbReference>
<comment type="caution">
    <text evidence="3">The sequence shown here is derived from an EMBL/GenBank/DDBJ whole genome shotgun (WGS) entry which is preliminary data.</text>
</comment>
<dbReference type="Pfam" id="PF22725">
    <property type="entry name" value="GFO_IDH_MocA_C3"/>
    <property type="match status" value="1"/>
</dbReference>
<dbReference type="Gene3D" id="3.40.50.720">
    <property type="entry name" value="NAD(P)-binding Rossmann-like Domain"/>
    <property type="match status" value="1"/>
</dbReference>
<evidence type="ECO:0000313" key="4">
    <source>
        <dbReference type="Proteomes" id="UP000623172"/>
    </source>
</evidence>
<protein>
    <submittedName>
        <fullName evidence="3">Gfo/Idh/MocA family oxidoreductase</fullName>
    </submittedName>
</protein>
<dbReference type="EMBL" id="JACRSR010000002">
    <property type="protein sequence ID" value="MBC8531407.1"/>
    <property type="molecule type" value="Genomic_DNA"/>
</dbReference>
<accession>A0A926HKV8</accession>
<feature type="domain" description="GFO/IDH/MocA-like oxidoreductase" evidence="2">
    <location>
        <begin position="130"/>
        <end position="263"/>
    </location>
</feature>